<feature type="transmembrane region" description="Helical" evidence="1">
    <location>
        <begin position="6"/>
        <end position="30"/>
    </location>
</feature>
<accession>A0A644U7P9</accession>
<keyword evidence="1" id="KW-0812">Transmembrane</keyword>
<keyword evidence="1" id="KW-1133">Transmembrane helix</keyword>
<dbReference type="EMBL" id="VSSQ01000084">
    <property type="protein sequence ID" value="MPL74975.1"/>
    <property type="molecule type" value="Genomic_DNA"/>
</dbReference>
<keyword evidence="1" id="KW-0472">Membrane</keyword>
<comment type="caution">
    <text evidence="2">The sequence shown here is derived from an EMBL/GenBank/DDBJ whole genome shotgun (WGS) entry which is preliminary data.</text>
</comment>
<organism evidence="2">
    <name type="scientific">bioreactor metagenome</name>
    <dbReference type="NCBI Taxonomy" id="1076179"/>
    <lineage>
        <taxon>unclassified sequences</taxon>
        <taxon>metagenomes</taxon>
        <taxon>ecological metagenomes</taxon>
    </lineage>
</organism>
<sequence>MTYLSIIAVTLSFFLFIILIFATMIATSIWRLKKLNKTVKGFQLN</sequence>
<evidence type="ECO:0000313" key="2">
    <source>
        <dbReference type="EMBL" id="MPL74975.1"/>
    </source>
</evidence>
<evidence type="ECO:0000256" key="1">
    <source>
        <dbReference type="SAM" id="Phobius"/>
    </source>
</evidence>
<gene>
    <name evidence="2" type="ORF">SDC9_20794</name>
</gene>
<dbReference type="AlphaFoldDB" id="A0A644U7P9"/>
<name>A0A644U7P9_9ZZZZ</name>
<protein>
    <submittedName>
        <fullName evidence="2">Uncharacterized protein</fullName>
    </submittedName>
</protein>
<proteinExistence type="predicted"/>
<reference evidence="2" key="1">
    <citation type="submission" date="2019-08" db="EMBL/GenBank/DDBJ databases">
        <authorList>
            <person name="Kucharzyk K."/>
            <person name="Murdoch R.W."/>
            <person name="Higgins S."/>
            <person name="Loffler F."/>
        </authorList>
    </citation>
    <scope>NUCLEOTIDE SEQUENCE</scope>
</reference>